<keyword evidence="1" id="KW-0418">Kinase</keyword>
<dbReference type="InterPro" id="IPR027417">
    <property type="entry name" value="P-loop_NTPase"/>
</dbReference>
<proteinExistence type="predicted"/>
<keyword evidence="2" id="KW-1185">Reference proteome</keyword>
<dbReference type="InterPro" id="IPR031322">
    <property type="entry name" value="Shikimate/glucono_kinase"/>
</dbReference>
<dbReference type="SUPFAM" id="SSF52540">
    <property type="entry name" value="P-loop containing nucleoside triphosphate hydrolases"/>
    <property type="match status" value="1"/>
</dbReference>
<reference evidence="1 2" key="1">
    <citation type="submission" date="2011-10" db="EMBL/GenBank/DDBJ databases">
        <title>The Improved High-Quality Draft genome of Methanoplanus limicola DSM 2279.</title>
        <authorList>
            <consortium name="US DOE Joint Genome Institute (JGI-PGF)"/>
            <person name="Lucas S."/>
            <person name="Copeland A."/>
            <person name="Lapidus A."/>
            <person name="Glavina del Rio T."/>
            <person name="Dalin E."/>
            <person name="Tice H."/>
            <person name="Bruce D."/>
            <person name="Goodwin L."/>
            <person name="Pitluck S."/>
            <person name="Peters L."/>
            <person name="Mikhailova N."/>
            <person name="Lu M."/>
            <person name="Kyrpides N."/>
            <person name="Mavromatis K."/>
            <person name="Ivanova N."/>
            <person name="Markowitz V."/>
            <person name="Cheng J.-F."/>
            <person name="Hugenholtz P."/>
            <person name="Woyke T."/>
            <person name="Wu D."/>
            <person name="Wirth R."/>
            <person name="Brambilla E.-M."/>
            <person name="Klenk H.-P."/>
            <person name="Eisen J.A."/>
        </authorList>
    </citation>
    <scope>NUCLEOTIDE SEQUENCE [LARGE SCALE GENOMIC DNA]</scope>
    <source>
        <strain evidence="1 2">DSM 2279</strain>
    </source>
</reference>
<keyword evidence="1" id="KW-0808">Transferase</keyword>
<dbReference type="STRING" id="937775.Metlim_2055"/>
<dbReference type="EC" id="2.7.1.71" evidence="1"/>
<accession>H1Z048</accession>
<dbReference type="AlphaFoldDB" id="H1Z048"/>
<gene>
    <name evidence="1" type="ORF">Metlim_2055</name>
</gene>
<dbReference type="HOGENOM" id="CLU_1544214_0_0_2"/>
<dbReference type="GO" id="GO:0004765">
    <property type="term" value="F:shikimate kinase activity"/>
    <property type="evidence" value="ECO:0007669"/>
    <property type="project" value="UniProtKB-EC"/>
</dbReference>
<dbReference type="RefSeq" id="WP_004078393.1">
    <property type="nucleotide sequence ID" value="NZ_CM001436.1"/>
</dbReference>
<organism evidence="1 2">
    <name type="scientific">Methanoplanus limicola DSM 2279</name>
    <dbReference type="NCBI Taxonomy" id="937775"/>
    <lineage>
        <taxon>Archaea</taxon>
        <taxon>Methanobacteriati</taxon>
        <taxon>Methanobacteriota</taxon>
        <taxon>Stenosarchaea group</taxon>
        <taxon>Methanomicrobia</taxon>
        <taxon>Methanomicrobiales</taxon>
        <taxon>Methanomicrobiaceae</taxon>
        <taxon>Methanoplanus</taxon>
    </lineage>
</organism>
<protein>
    <submittedName>
        <fullName evidence="1">Shikimate kinase</fullName>
        <ecNumber evidence="1">2.7.1.71</ecNumber>
    </submittedName>
</protein>
<sequence>MSLQKILLIGTLGAGKTTISDVLSERLSLPYYSLDNFRLENIDNSYSGEYFAQYRFIEKCNNKESLILEFSGSGIHAENIYNALLQSGAEISVFWIDTPISVCNKRAKLRKNAVPAPYQWGDIEESIISIYSNIELRWDFLRRHFYDFYFSRIMPAENENPDYVAKKITDLLL</sequence>
<dbReference type="Proteomes" id="UP000005741">
    <property type="component" value="Chromosome"/>
</dbReference>
<evidence type="ECO:0000313" key="2">
    <source>
        <dbReference type="Proteomes" id="UP000005741"/>
    </source>
</evidence>
<dbReference type="Gene3D" id="3.40.50.300">
    <property type="entry name" value="P-loop containing nucleotide triphosphate hydrolases"/>
    <property type="match status" value="1"/>
</dbReference>
<dbReference type="Pfam" id="PF01202">
    <property type="entry name" value="SKI"/>
    <property type="match status" value="1"/>
</dbReference>
<dbReference type="OrthoDB" id="383933at2157"/>
<dbReference type="InParanoid" id="H1Z048"/>
<evidence type="ECO:0000313" key="1">
    <source>
        <dbReference type="EMBL" id="EHQ36140.1"/>
    </source>
</evidence>
<name>H1Z048_9EURY</name>
<dbReference type="EMBL" id="CM001436">
    <property type="protein sequence ID" value="EHQ36140.1"/>
    <property type="molecule type" value="Genomic_DNA"/>
</dbReference>